<feature type="transmembrane region" description="Helical" evidence="1">
    <location>
        <begin position="129"/>
        <end position="148"/>
    </location>
</feature>
<gene>
    <name evidence="3" type="ORF">NMK_1789</name>
</gene>
<reference evidence="3 4" key="1">
    <citation type="journal article" date="2018" name="Environ. Microbiol.">
        <title>Isolation and genomic characterization of Novimethylophilus kurashikiensis gen. nov. sp. nov., a new lanthanide-dependent methylotrophic species of Methylophilaceae.</title>
        <authorList>
            <person name="Lv H."/>
            <person name="Sahin N."/>
            <person name="Tani A."/>
        </authorList>
    </citation>
    <scope>NUCLEOTIDE SEQUENCE [LARGE SCALE GENOMIC DNA]</scope>
    <source>
        <strain evidence="3 4">La2-4</strain>
    </source>
</reference>
<evidence type="ECO:0000256" key="1">
    <source>
        <dbReference type="SAM" id="Phobius"/>
    </source>
</evidence>
<dbReference type="Pfam" id="PF14342">
    <property type="entry name" value="DUF4396"/>
    <property type="match status" value="1"/>
</dbReference>
<feature type="transmembrane region" description="Helical" evidence="1">
    <location>
        <begin position="47"/>
        <end position="66"/>
    </location>
</feature>
<accession>A0A2R5FC58</accession>
<evidence type="ECO:0000313" key="4">
    <source>
        <dbReference type="Proteomes" id="UP000245081"/>
    </source>
</evidence>
<dbReference type="EMBL" id="BDOQ01000006">
    <property type="protein sequence ID" value="GBG14224.1"/>
    <property type="molecule type" value="Genomic_DNA"/>
</dbReference>
<keyword evidence="1" id="KW-0812">Transmembrane</keyword>
<dbReference type="RefSeq" id="WP_181376211.1">
    <property type="nucleotide sequence ID" value="NZ_BDOQ01000006.1"/>
</dbReference>
<dbReference type="Proteomes" id="UP000245081">
    <property type="component" value="Unassembled WGS sequence"/>
</dbReference>
<keyword evidence="4" id="KW-1185">Reference proteome</keyword>
<protein>
    <submittedName>
        <fullName evidence="3">Glyceraldehyde-3-phosphate dehydrogenase</fullName>
    </submittedName>
</protein>
<organism evidence="3 4">
    <name type="scientific">Novimethylophilus kurashikiensis</name>
    <dbReference type="NCBI Taxonomy" id="1825523"/>
    <lineage>
        <taxon>Bacteria</taxon>
        <taxon>Pseudomonadati</taxon>
        <taxon>Pseudomonadota</taxon>
        <taxon>Betaproteobacteria</taxon>
        <taxon>Nitrosomonadales</taxon>
        <taxon>Methylophilaceae</taxon>
        <taxon>Novimethylophilus</taxon>
    </lineage>
</organism>
<feature type="domain" description="DUF4396" evidence="2">
    <location>
        <begin position="93"/>
        <end position="229"/>
    </location>
</feature>
<proteinExistence type="predicted"/>
<feature type="transmembrane region" description="Helical" evidence="1">
    <location>
        <begin position="100"/>
        <end position="123"/>
    </location>
</feature>
<dbReference type="AlphaFoldDB" id="A0A2R5FC58"/>
<comment type="caution">
    <text evidence="3">The sequence shown here is derived from an EMBL/GenBank/DDBJ whole genome shotgun (WGS) entry which is preliminary data.</text>
</comment>
<keyword evidence="1" id="KW-0472">Membrane</keyword>
<evidence type="ECO:0000313" key="3">
    <source>
        <dbReference type="EMBL" id="GBG14224.1"/>
    </source>
</evidence>
<dbReference type="InterPro" id="IPR025509">
    <property type="entry name" value="DUF4396"/>
</dbReference>
<feature type="transmembrane region" description="Helical" evidence="1">
    <location>
        <begin position="168"/>
        <end position="187"/>
    </location>
</feature>
<evidence type="ECO:0000259" key="2">
    <source>
        <dbReference type="Pfam" id="PF14342"/>
    </source>
</evidence>
<dbReference type="GO" id="GO:0005886">
    <property type="term" value="C:plasma membrane"/>
    <property type="evidence" value="ECO:0007669"/>
    <property type="project" value="UniProtKB-SubCell"/>
</dbReference>
<feature type="transmembrane region" description="Helical" evidence="1">
    <location>
        <begin position="7"/>
        <end position="31"/>
    </location>
</feature>
<sequence>MPDLSFFSFLASPIFVVLWYIIGLIAAIWVVQDEYLKNTQVQPALKWAWPIIVVFFSVIGLALYLWTCRPPGIENKTGKQEKQAHHEYVSSTFRKVTGSVIHCVGGDGLGIITAMVVARLIGMNFWQEYWFEYVVGFAFGWFIFQYKAMRKMADSPMQALWMGGRAEFFSMITVMSGMGVVMGYVTPLTVGEQPHPATFAFWGFAALGLLMGFIVTYPMNYWLVKIGWKHGMS</sequence>
<keyword evidence="1" id="KW-1133">Transmembrane helix</keyword>
<name>A0A2R5FC58_9PROT</name>
<feature type="transmembrane region" description="Helical" evidence="1">
    <location>
        <begin position="199"/>
        <end position="223"/>
    </location>
</feature>